<evidence type="ECO:0000313" key="2">
    <source>
        <dbReference type="EMBL" id="AWI09622.1"/>
    </source>
</evidence>
<protein>
    <recommendedName>
        <fullName evidence="1">Glycoside hydrolase family 2 catalytic domain-containing protein</fullName>
    </recommendedName>
</protein>
<evidence type="ECO:0000313" key="3">
    <source>
        <dbReference type="Proteomes" id="UP000244896"/>
    </source>
</evidence>
<name>A0A2U8E522_9BACT</name>
<sequence>MDAGASSEIVTLRRSAASVGQGFASVKIDDCKIIVTRDRDKNAPEKYIIKGVCYSNDANGLTFYENLDRDLELLKAIHANSIRTFRPFAAYKEGAETVELDYEKTKLMLDKLAGAGISVTVGFDSARDIIGGIRDDATGRVYREAFYMEYIKAFASHPAVLAWAFGNEYNYKYAEWFGGDKGRWLAILADAVKNAKAVSARPTAVVHGELPREAEMLEYRAIHGLDMVMLNIYRGPGFGTLYKDWKSLSRATPMPVVLSEFGRSSMDGRGNDTSALQAAWLEKMWAEIESNSTGSGAGGYVFSLKDEAWKGDFDSGPNIGLESHLGLFTADGQPKPAARVLMRLWKAAEHEKELRGKN</sequence>
<reference evidence="2 3" key="1">
    <citation type="journal article" date="2018" name="Syst. Appl. Microbiol.">
        <title>Ereboglobus luteus gen. nov. sp. nov. from cockroach guts, and new insights into the oxygen relationship of the genera Opitutus and Didymococcus (Verrucomicrobia: Opitutaceae).</title>
        <authorList>
            <person name="Tegtmeier D."/>
            <person name="Belitz A."/>
            <person name="Radek R."/>
            <person name="Heimerl T."/>
            <person name="Brune A."/>
        </authorList>
    </citation>
    <scope>NUCLEOTIDE SEQUENCE [LARGE SCALE GENOMIC DNA]</scope>
    <source>
        <strain evidence="2 3">Ho45</strain>
    </source>
</reference>
<gene>
    <name evidence="2" type="ORF">CKA38_10515</name>
</gene>
<dbReference type="GO" id="GO:0004553">
    <property type="term" value="F:hydrolase activity, hydrolyzing O-glycosyl compounds"/>
    <property type="evidence" value="ECO:0007669"/>
    <property type="project" value="InterPro"/>
</dbReference>
<dbReference type="SUPFAM" id="SSF51445">
    <property type="entry name" value="(Trans)glycosidases"/>
    <property type="match status" value="1"/>
</dbReference>
<proteinExistence type="predicted"/>
<dbReference type="Pfam" id="PF02836">
    <property type="entry name" value="Glyco_hydro_2_C"/>
    <property type="match status" value="1"/>
</dbReference>
<dbReference type="Proteomes" id="UP000244896">
    <property type="component" value="Chromosome"/>
</dbReference>
<organism evidence="2 3">
    <name type="scientific">Ereboglobus luteus</name>
    <dbReference type="NCBI Taxonomy" id="1796921"/>
    <lineage>
        <taxon>Bacteria</taxon>
        <taxon>Pseudomonadati</taxon>
        <taxon>Verrucomicrobiota</taxon>
        <taxon>Opitutia</taxon>
        <taxon>Opitutales</taxon>
        <taxon>Opitutaceae</taxon>
        <taxon>Ereboglobus</taxon>
    </lineage>
</organism>
<feature type="domain" description="Glycoside hydrolase family 2 catalytic" evidence="1">
    <location>
        <begin position="65"/>
        <end position="346"/>
    </location>
</feature>
<dbReference type="AlphaFoldDB" id="A0A2U8E522"/>
<dbReference type="GO" id="GO:0005975">
    <property type="term" value="P:carbohydrate metabolic process"/>
    <property type="evidence" value="ECO:0007669"/>
    <property type="project" value="InterPro"/>
</dbReference>
<accession>A0A2U8E522</accession>
<dbReference type="Gene3D" id="3.20.20.80">
    <property type="entry name" value="Glycosidases"/>
    <property type="match status" value="1"/>
</dbReference>
<evidence type="ECO:0000259" key="1">
    <source>
        <dbReference type="Pfam" id="PF02836"/>
    </source>
</evidence>
<dbReference type="InterPro" id="IPR017853">
    <property type="entry name" value="GH"/>
</dbReference>
<dbReference type="InterPro" id="IPR006103">
    <property type="entry name" value="Glyco_hydro_2_cat"/>
</dbReference>
<dbReference type="KEGG" id="elut:CKA38_10515"/>
<dbReference type="EMBL" id="CP023004">
    <property type="protein sequence ID" value="AWI09622.1"/>
    <property type="molecule type" value="Genomic_DNA"/>
</dbReference>
<keyword evidence="3" id="KW-1185">Reference proteome</keyword>